<organism evidence="2 3">
    <name type="scientific">Phenylobacterium deserti</name>
    <dbReference type="NCBI Taxonomy" id="1914756"/>
    <lineage>
        <taxon>Bacteria</taxon>
        <taxon>Pseudomonadati</taxon>
        <taxon>Pseudomonadota</taxon>
        <taxon>Alphaproteobacteria</taxon>
        <taxon>Caulobacterales</taxon>
        <taxon>Caulobacteraceae</taxon>
        <taxon>Phenylobacterium</taxon>
    </lineage>
</organism>
<comment type="caution">
    <text evidence="2">The sequence shown here is derived from an EMBL/GenBank/DDBJ whole genome shotgun (WGS) entry which is preliminary data.</text>
</comment>
<dbReference type="AlphaFoldDB" id="A0A328ASV4"/>
<accession>A0A328ASV4</accession>
<reference evidence="3" key="1">
    <citation type="submission" date="2018-05" db="EMBL/GenBank/DDBJ databases">
        <authorList>
            <person name="Li X."/>
        </authorList>
    </citation>
    <scope>NUCLEOTIDE SEQUENCE [LARGE SCALE GENOMIC DNA]</scope>
    <source>
        <strain evidence="3">YIM 73061</strain>
    </source>
</reference>
<dbReference type="Proteomes" id="UP000249725">
    <property type="component" value="Unassembled WGS sequence"/>
</dbReference>
<feature type="compositionally biased region" description="Low complexity" evidence="1">
    <location>
        <begin position="35"/>
        <end position="59"/>
    </location>
</feature>
<dbReference type="RefSeq" id="WP_111514530.1">
    <property type="nucleotide sequence ID" value="NZ_QFYR01000001.1"/>
</dbReference>
<dbReference type="EMBL" id="QFYR01000001">
    <property type="protein sequence ID" value="RAK58080.1"/>
    <property type="molecule type" value="Genomic_DNA"/>
</dbReference>
<evidence type="ECO:0000313" key="2">
    <source>
        <dbReference type="EMBL" id="RAK58080.1"/>
    </source>
</evidence>
<gene>
    <name evidence="2" type="ORF">DJ018_09280</name>
</gene>
<evidence type="ECO:0000313" key="3">
    <source>
        <dbReference type="Proteomes" id="UP000249725"/>
    </source>
</evidence>
<evidence type="ECO:0000256" key="1">
    <source>
        <dbReference type="SAM" id="MobiDB-lite"/>
    </source>
</evidence>
<protein>
    <submittedName>
        <fullName evidence="2">Uncharacterized protein</fullName>
    </submittedName>
</protein>
<keyword evidence="3" id="KW-1185">Reference proteome</keyword>
<name>A0A328ASV4_9CAUL</name>
<proteinExistence type="predicted"/>
<sequence>MSENRNANRSRPDHEDASEDAVDAGPLGDGETESGLGAEGDTATGATGSTTGAGASQVGAGLGGSRP</sequence>
<feature type="region of interest" description="Disordered" evidence="1">
    <location>
        <begin position="1"/>
        <end position="67"/>
    </location>
</feature>